<reference evidence="1" key="1">
    <citation type="submission" date="2024-07" db="EMBL/GenBank/DDBJ databases">
        <authorList>
            <person name="Bringhurst R.M."/>
            <person name="Homer T.E."/>
        </authorList>
    </citation>
    <scope>NUCLEOTIDE SEQUENCE</scope>
</reference>
<dbReference type="EMBL" id="PQ015379">
    <property type="protein sequence ID" value="XDJ15046.1"/>
    <property type="molecule type" value="Genomic_DNA"/>
</dbReference>
<name>A0AB39CDW8_9VIRU</name>
<sequence>MIDQFFFSIEIENQEDFAIQGVVYKQPVRRLICDADYSLENAVFSIDGPNEVNSGESATYRLLAKGQEFESNEWTSTAPGLVSIQQGFATFSGFQQDQLVTITAVIRGQTVTKNVTVRLGMQDIRMVQIVGPDEVLSSGSGDYSVVVYHAEGNDVVPCDLKVLSPYAYFVGDTLHTRNMTEDQTVTISCKLTINGIAYAASKKVGLKYVDPNVYLTGLSISGETRLKEGTEHQLYATAFFSDGSSADVLSYWDSSSPAVVIDNGLASTTLVNGETQVEITAQFGFRQVVMTAQHQAIVYPEFVQLESLTIIGPSSVDELEKATYSCLAIMSDGTSTYVTPEWFTTQFEISPTGTFSAGMVKDQVNLEIRAQYQGMTQVFPVTVQRPAITLQQLLIIGPDSVREGNVNTYQAFAQYTDGRIMPITPLWTLNPEVEWATLIDGELLIDTPEESLINLQISYIEGSRVYQQTKTIVCVSATNSITGLMITGPDTVDSLDRIVLTATAMYEDGSFATVHPQWEIYTLDSNAEFIAADIGGYGVVTGRPVDFDMQVMVRATYFQETAEYAVTVRYVAPKGPDVPVSSRIIGNAVIYSTQIASFSQAILFKQCPAELLVSSDWTVDNPNVVVDENGFVTCKLNQDMTFTITATWSCGGYTVTDSMAVVVVPVDAAYIGLGITGPETIQIGVRERYAAEAYTPDTGIVEGQGVTVTPDWQIVTDGLNLHIFDDGTVLVQNAVVNQTFTIAAEFTYENTVVQGTKTVRVLGSGPIYCTKQDETEDYSTLFSQAIMVSDDQFRDDFVGYGYFLVPTVFGAVKFYDADGNPVDDWAGPDGSNVPAVHKQLQNGVEVSWYVYRTVGHDLGQKSYRVTFG</sequence>
<accession>A0AB39CDW8</accession>
<dbReference type="Gene3D" id="2.60.40.1080">
    <property type="match status" value="1"/>
</dbReference>
<protein>
    <submittedName>
        <fullName evidence="1">PFAM Ig domain protein group 2 domain protein</fullName>
    </submittedName>
</protein>
<proteinExistence type="predicted"/>
<organism evidence="1">
    <name type="scientific">Pseudomonas phage HRDY3</name>
    <dbReference type="NCBI Taxonomy" id="3236930"/>
    <lineage>
        <taxon>Viruses</taxon>
    </lineage>
</organism>
<evidence type="ECO:0000313" key="1">
    <source>
        <dbReference type="EMBL" id="XDJ15046.1"/>
    </source>
</evidence>